<protein>
    <submittedName>
        <fullName evidence="3">Cysteine desulfurase-like protein</fullName>
    </submittedName>
</protein>
<comment type="caution">
    <text evidence="3">The sequence shown here is derived from an EMBL/GenBank/DDBJ whole genome shotgun (WGS) entry which is preliminary data.</text>
</comment>
<dbReference type="RefSeq" id="WP_099153598.1">
    <property type="nucleotide sequence ID" value="NZ_PDUD01000034.1"/>
</dbReference>
<feature type="domain" description="Aminotransferase class V" evidence="2">
    <location>
        <begin position="22"/>
        <end position="393"/>
    </location>
</feature>
<dbReference type="PANTHER" id="PTHR43586:SF21">
    <property type="entry name" value="PYRIDOXAL PHOSPHATE (PLP)-DEPENDENT ASPARTATE AMINOTRANSFERASE SUPERFAMILY"/>
    <property type="match status" value="1"/>
</dbReference>
<evidence type="ECO:0000313" key="3">
    <source>
        <dbReference type="EMBL" id="PHN03158.1"/>
    </source>
</evidence>
<proteinExistence type="predicted"/>
<dbReference type="AlphaFoldDB" id="A0A2D0N441"/>
<dbReference type="InterPro" id="IPR015422">
    <property type="entry name" value="PyrdxlP-dep_Trfase_small"/>
</dbReference>
<sequence length="404" mass="44897">MNDQFYQQFPALQREQDGKTFVFLDGPAGTQVPNSVIDAISHYYKNSNANSHGAFITTRETDEILDGTREKVAAFLGAEGPHTISFGQNMTSLNFSLSRAIGRALRPGDEILITQLDHESNRGPWISLRDQGVIVKEIPLLPEGVLDYEALEYLLSDRTRLVAMGWASNIFGTVNQVRKVRKLTHQAGAWLLLDAVHYAPHFPIDVQEVGCDFLLCSAYKFYGPHVGLLYARPGLLDRLQPDRLRTTYQHAPYSIETGTLNHAAIAGVQAAIDFIASYGTGDSLRQQLLSSMQSLRQYEQQQFEELYNGLAAIEGVKIYGPGIDVPDRAPTIAFNLPNMNADEACEKLAKHHIFAWSGHFYAIRSTEVLGLAEQGGVIRMGISGYMRPEEIRRTLEVVKSLAAQ</sequence>
<dbReference type="SUPFAM" id="SSF53383">
    <property type="entry name" value="PLP-dependent transferases"/>
    <property type="match status" value="1"/>
</dbReference>
<dbReference type="NCBIfam" id="TIGR01976">
    <property type="entry name" value="am_tr_V_VC1184"/>
    <property type="match status" value="1"/>
</dbReference>
<name>A0A2D0N441_FLAN2</name>
<dbReference type="Gene3D" id="3.90.1150.10">
    <property type="entry name" value="Aspartate Aminotransferase, domain 1"/>
    <property type="match status" value="1"/>
</dbReference>
<dbReference type="Pfam" id="PF00266">
    <property type="entry name" value="Aminotran_5"/>
    <property type="match status" value="1"/>
</dbReference>
<accession>A0A2D0N441</accession>
<gene>
    <name evidence="3" type="ORF">CRP01_29200</name>
</gene>
<dbReference type="InterPro" id="IPR015421">
    <property type="entry name" value="PyrdxlP-dep_Trfase_major"/>
</dbReference>
<dbReference type="Gene3D" id="3.40.640.10">
    <property type="entry name" value="Type I PLP-dependent aspartate aminotransferase-like (Major domain)"/>
    <property type="match status" value="1"/>
</dbReference>
<keyword evidence="1" id="KW-0663">Pyridoxal phosphate</keyword>
<keyword evidence="4" id="KW-1185">Reference proteome</keyword>
<dbReference type="PANTHER" id="PTHR43586">
    <property type="entry name" value="CYSTEINE DESULFURASE"/>
    <property type="match status" value="1"/>
</dbReference>
<evidence type="ECO:0000259" key="2">
    <source>
        <dbReference type="Pfam" id="PF00266"/>
    </source>
</evidence>
<reference evidence="3 4" key="1">
    <citation type="submission" date="2017-10" db="EMBL/GenBank/DDBJ databases">
        <title>The draft genome sequence of Lewinella nigricans NBRC 102662.</title>
        <authorList>
            <person name="Wang K."/>
        </authorList>
    </citation>
    <scope>NUCLEOTIDE SEQUENCE [LARGE SCALE GENOMIC DNA]</scope>
    <source>
        <strain evidence="3 4">NBRC 102662</strain>
    </source>
</reference>
<evidence type="ECO:0000313" key="4">
    <source>
        <dbReference type="Proteomes" id="UP000223913"/>
    </source>
</evidence>
<dbReference type="EMBL" id="PDUD01000034">
    <property type="protein sequence ID" value="PHN03158.1"/>
    <property type="molecule type" value="Genomic_DNA"/>
</dbReference>
<evidence type="ECO:0000256" key="1">
    <source>
        <dbReference type="ARBA" id="ARBA00022898"/>
    </source>
</evidence>
<dbReference type="Proteomes" id="UP000223913">
    <property type="component" value="Unassembled WGS sequence"/>
</dbReference>
<organism evidence="3 4">
    <name type="scientific">Flavilitoribacter nigricans (strain ATCC 23147 / DSM 23189 / NBRC 102662 / NCIMB 1420 / SS-2)</name>
    <name type="common">Lewinella nigricans</name>
    <dbReference type="NCBI Taxonomy" id="1122177"/>
    <lineage>
        <taxon>Bacteria</taxon>
        <taxon>Pseudomonadati</taxon>
        <taxon>Bacteroidota</taxon>
        <taxon>Saprospiria</taxon>
        <taxon>Saprospirales</taxon>
        <taxon>Lewinellaceae</taxon>
        <taxon>Flavilitoribacter</taxon>
    </lineage>
</organism>
<dbReference type="OrthoDB" id="9804366at2"/>
<dbReference type="InterPro" id="IPR000192">
    <property type="entry name" value="Aminotrans_V_dom"/>
</dbReference>
<dbReference type="InterPro" id="IPR015424">
    <property type="entry name" value="PyrdxlP-dep_Trfase"/>
</dbReference>
<dbReference type="InterPro" id="IPR011340">
    <property type="entry name" value="Cys_dSase-rel"/>
</dbReference>